<dbReference type="OrthoDB" id="1071350at2"/>
<evidence type="ECO:0008006" key="3">
    <source>
        <dbReference type="Google" id="ProtNLM"/>
    </source>
</evidence>
<dbReference type="EMBL" id="CP019288">
    <property type="protein sequence ID" value="QHI36888.1"/>
    <property type="molecule type" value="Genomic_DNA"/>
</dbReference>
<sequence>MSFCEISNHTITQNGNTIFNAESSLKLNDFLFKAYKELNIKYPKFHKMDSVSKLGILTASLLFRQEEITHEPLSTGIIISSHSGCYVTDENYIKAIQEDPKTSYPALFTYTLPSIVMGEICIKENIQGENLYLVSNSFDRPFLQQMAAIMIQQKGMKKCLIGWIEITDNTNYNSYLELISA</sequence>
<evidence type="ECO:0000313" key="2">
    <source>
        <dbReference type="Proteomes" id="UP000464657"/>
    </source>
</evidence>
<keyword evidence="2" id="KW-1185">Reference proteome</keyword>
<dbReference type="SUPFAM" id="SSF53901">
    <property type="entry name" value="Thiolase-like"/>
    <property type="match status" value="1"/>
</dbReference>
<gene>
    <name evidence="1" type="ORF">IMCC3317_22580</name>
</gene>
<organism evidence="1 2">
    <name type="scientific">Kordia antarctica</name>
    <dbReference type="NCBI Taxonomy" id="1218801"/>
    <lineage>
        <taxon>Bacteria</taxon>
        <taxon>Pseudomonadati</taxon>
        <taxon>Bacteroidota</taxon>
        <taxon>Flavobacteriia</taxon>
        <taxon>Flavobacteriales</taxon>
        <taxon>Flavobacteriaceae</taxon>
        <taxon>Kordia</taxon>
    </lineage>
</organism>
<dbReference type="Proteomes" id="UP000464657">
    <property type="component" value="Chromosome"/>
</dbReference>
<evidence type="ECO:0000313" key="1">
    <source>
        <dbReference type="EMBL" id="QHI36888.1"/>
    </source>
</evidence>
<dbReference type="RefSeq" id="WP_160129557.1">
    <property type="nucleotide sequence ID" value="NZ_CP019288.1"/>
</dbReference>
<proteinExistence type="predicted"/>
<dbReference type="GO" id="GO:0016746">
    <property type="term" value="F:acyltransferase activity"/>
    <property type="evidence" value="ECO:0007669"/>
    <property type="project" value="InterPro"/>
</dbReference>
<dbReference type="InterPro" id="IPR016039">
    <property type="entry name" value="Thiolase-like"/>
</dbReference>
<protein>
    <recommendedName>
        <fullName evidence="3">Beta-ketoacyl synthase N-terminal domain-containing protein</fullName>
    </recommendedName>
</protein>
<name>A0A7L4ZJI6_9FLAO</name>
<dbReference type="AlphaFoldDB" id="A0A7L4ZJI6"/>
<dbReference type="KEGG" id="kan:IMCC3317_22580"/>
<accession>A0A7L4ZJI6</accession>
<reference evidence="1 2" key="1">
    <citation type="journal article" date="2013" name="Int. J. Syst. Evol. Microbiol.">
        <title>Kordia antarctica sp. nov., isolated from Antarctic seawater.</title>
        <authorList>
            <person name="Baek K."/>
            <person name="Choi A."/>
            <person name="Kang I."/>
            <person name="Lee K."/>
            <person name="Cho J.C."/>
        </authorList>
    </citation>
    <scope>NUCLEOTIDE SEQUENCE [LARGE SCALE GENOMIC DNA]</scope>
    <source>
        <strain evidence="1 2">IMCC3317</strain>
    </source>
</reference>